<comment type="similarity">
    <text evidence="2">Belongs to the bacterial solute-binding protein 5 family.</text>
</comment>
<evidence type="ECO:0000256" key="5">
    <source>
        <dbReference type="ARBA" id="ARBA00022856"/>
    </source>
</evidence>
<feature type="signal peptide" evidence="6">
    <location>
        <begin position="1"/>
        <end position="35"/>
    </location>
</feature>
<evidence type="ECO:0000256" key="6">
    <source>
        <dbReference type="SAM" id="SignalP"/>
    </source>
</evidence>
<keyword evidence="5" id="KW-0571">Peptide transport</keyword>
<dbReference type="Gene3D" id="3.40.190.10">
    <property type="entry name" value="Periplasmic binding protein-like II"/>
    <property type="match status" value="1"/>
</dbReference>
<reference evidence="8 9" key="1">
    <citation type="journal article" date="2015" name="Genome Announc.">
        <title>Expanding the biotechnology potential of lactobacilli through comparative genomics of 213 strains and associated genera.</title>
        <authorList>
            <person name="Sun Z."/>
            <person name="Harris H.M."/>
            <person name="McCann A."/>
            <person name="Guo C."/>
            <person name="Argimon S."/>
            <person name="Zhang W."/>
            <person name="Yang X."/>
            <person name="Jeffery I.B."/>
            <person name="Cooney J.C."/>
            <person name="Kagawa T.F."/>
            <person name="Liu W."/>
            <person name="Song Y."/>
            <person name="Salvetti E."/>
            <person name="Wrobel A."/>
            <person name="Rasinkangas P."/>
            <person name="Parkhill J."/>
            <person name="Rea M.C."/>
            <person name="O'Sullivan O."/>
            <person name="Ritari J."/>
            <person name="Douillard F.P."/>
            <person name="Paul Ross R."/>
            <person name="Yang R."/>
            <person name="Briner A.E."/>
            <person name="Felis G.E."/>
            <person name="de Vos W.M."/>
            <person name="Barrangou R."/>
            <person name="Klaenhammer T.R."/>
            <person name="Caufield P.W."/>
            <person name="Cui Y."/>
            <person name="Zhang H."/>
            <person name="O'Toole P.W."/>
        </authorList>
    </citation>
    <scope>NUCLEOTIDE SEQUENCE [LARGE SCALE GENOMIC DNA]</scope>
    <source>
        <strain evidence="8 9">DSM 20253</strain>
    </source>
</reference>
<evidence type="ECO:0000313" key="9">
    <source>
        <dbReference type="Proteomes" id="UP000051638"/>
    </source>
</evidence>
<dbReference type="SUPFAM" id="SSF53850">
    <property type="entry name" value="Periplasmic binding protein-like II"/>
    <property type="match status" value="1"/>
</dbReference>
<dbReference type="PANTHER" id="PTHR30290">
    <property type="entry name" value="PERIPLASMIC BINDING COMPONENT OF ABC TRANSPORTER"/>
    <property type="match status" value="1"/>
</dbReference>
<dbReference type="GO" id="GO:1904680">
    <property type="term" value="F:peptide transmembrane transporter activity"/>
    <property type="evidence" value="ECO:0007669"/>
    <property type="project" value="TreeGrafter"/>
</dbReference>
<protein>
    <submittedName>
        <fullName evidence="8">Oligopeptide ABC transporter, substrate binding protein</fullName>
    </submittedName>
</protein>
<evidence type="ECO:0000256" key="2">
    <source>
        <dbReference type="ARBA" id="ARBA00005695"/>
    </source>
</evidence>
<dbReference type="GO" id="GO:0015833">
    <property type="term" value="P:peptide transport"/>
    <property type="evidence" value="ECO:0007669"/>
    <property type="project" value="UniProtKB-KW"/>
</dbReference>
<keyword evidence="9" id="KW-1185">Reference proteome</keyword>
<dbReference type="GO" id="GO:0030288">
    <property type="term" value="C:outer membrane-bounded periplasmic space"/>
    <property type="evidence" value="ECO:0007669"/>
    <property type="project" value="UniProtKB-ARBA"/>
</dbReference>
<keyword evidence="3" id="KW-0813">Transport</keyword>
<gene>
    <name evidence="8" type="ORF">FC24_GL000840</name>
</gene>
<dbReference type="Proteomes" id="UP000051638">
    <property type="component" value="Unassembled WGS sequence"/>
</dbReference>
<dbReference type="EMBL" id="AYYI01000105">
    <property type="protein sequence ID" value="KRM92824.1"/>
    <property type="molecule type" value="Genomic_DNA"/>
</dbReference>
<comment type="subcellular location">
    <subcellularLocation>
        <location evidence="1">Cell envelope</location>
    </subcellularLocation>
</comment>
<dbReference type="InterPro" id="IPR039424">
    <property type="entry name" value="SBP_5"/>
</dbReference>
<name>A0A0R2CMP1_9LACO</name>
<dbReference type="PIRSF" id="PIRSF002741">
    <property type="entry name" value="MppA"/>
    <property type="match status" value="1"/>
</dbReference>
<accession>A0A0R2CMP1</accession>
<dbReference type="InterPro" id="IPR030678">
    <property type="entry name" value="Peptide/Ni-bd"/>
</dbReference>
<dbReference type="Gene3D" id="3.10.105.10">
    <property type="entry name" value="Dipeptide-binding Protein, Domain 3"/>
    <property type="match status" value="1"/>
</dbReference>
<dbReference type="FunFam" id="3.10.105.10:FF:000001">
    <property type="entry name" value="Oligopeptide ABC transporter, oligopeptide-binding protein"/>
    <property type="match status" value="1"/>
</dbReference>
<feature type="chain" id="PRO_5006415771" evidence="6">
    <location>
        <begin position="36"/>
        <end position="554"/>
    </location>
</feature>
<keyword evidence="5" id="KW-0653">Protein transport</keyword>
<dbReference type="AlphaFoldDB" id="A0A0R2CMP1"/>
<dbReference type="STRING" id="1423796.FC24_GL000840"/>
<dbReference type="InterPro" id="IPR000914">
    <property type="entry name" value="SBP_5_dom"/>
</dbReference>
<evidence type="ECO:0000313" key="8">
    <source>
        <dbReference type="EMBL" id="KRM92824.1"/>
    </source>
</evidence>
<dbReference type="PATRIC" id="fig|1423796.3.peg.861"/>
<feature type="domain" description="Solute-binding protein family 5" evidence="7">
    <location>
        <begin position="84"/>
        <end position="473"/>
    </location>
</feature>
<organism evidence="8 9">
    <name type="scientific">Loigolactobacillus rennini DSM 20253</name>
    <dbReference type="NCBI Taxonomy" id="1423796"/>
    <lineage>
        <taxon>Bacteria</taxon>
        <taxon>Bacillati</taxon>
        <taxon>Bacillota</taxon>
        <taxon>Bacilli</taxon>
        <taxon>Lactobacillales</taxon>
        <taxon>Lactobacillaceae</taxon>
        <taxon>Loigolactobacillus</taxon>
    </lineage>
</organism>
<evidence type="ECO:0000256" key="1">
    <source>
        <dbReference type="ARBA" id="ARBA00004196"/>
    </source>
</evidence>
<sequence>MGVQMKLKKTKQLGLVAAAGLLIGPFIGNSGQVQAAKLAKNQTFRTMISTELTTMDNSKMTDLYAATVLNNTNEGLYRLTSKNKPIPAVATSVVKAKNNGLQYTFHLRHSKWSNGDPVTAKDFVYSWQRTVNPKTASQYAFLFEGIKNATAVANGKKAPSELGVKALNDYTLQVTLEKPIPYFNLLMANPTFYPQNEKIVKKYGSKYGTTSAKQVYNGPFRLTKWNGTGLKWTLVKNKTYWDKNKVKLHKIQYQAIKDPSTALNLYQSNDLDDVTLSSEMAKQSANNKDKVIRKQASTFYLEYNQKKIPAFKNKKIRQAISLTIDRNKLAKNVLSDGSTAAKSFVPQGLASDPESGKDFSAQAKAKTKQSAVNDNLKKAKKLWAQGKKEVGIKKLSVNLMGDDTDGSKKILEYMQNSMEKLPGLKVSNQNLPFKTRLSRSESGKFDLVMTAWNGDFGDPITFLDLMTSKNSYNNGKWHNASYDRAISDSKNKNAANAQARWQNLLSAETTLLDDQGIAPIYQKNEFHLLNPKVKGIIYHQTGASYDYKTTYIAK</sequence>
<dbReference type="FunFam" id="3.90.76.10:FF:000001">
    <property type="entry name" value="Oligopeptide ABC transporter substrate-binding protein"/>
    <property type="match status" value="1"/>
</dbReference>
<comment type="caution">
    <text evidence="8">The sequence shown here is derived from an EMBL/GenBank/DDBJ whole genome shotgun (WGS) entry which is preliminary data.</text>
</comment>
<evidence type="ECO:0000259" key="7">
    <source>
        <dbReference type="Pfam" id="PF00496"/>
    </source>
</evidence>
<dbReference type="Pfam" id="PF00496">
    <property type="entry name" value="SBP_bac_5"/>
    <property type="match status" value="1"/>
</dbReference>
<proteinExistence type="inferred from homology"/>
<dbReference type="PANTHER" id="PTHR30290:SF10">
    <property type="entry name" value="PERIPLASMIC OLIGOPEPTIDE-BINDING PROTEIN-RELATED"/>
    <property type="match status" value="1"/>
</dbReference>
<evidence type="ECO:0000256" key="4">
    <source>
        <dbReference type="ARBA" id="ARBA00022729"/>
    </source>
</evidence>
<keyword evidence="4 6" id="KW-0732">Signal</keyword>
<evidence type="ECO:0000256" key="3">
    <source>
        <dbReference type="ARBA" id="ARBA00022448"/>
    </source>
</evidence>
<dbReference type="GO" id="GO:0043190">
    <property type="term" value="C:ATP-binding cassette (ABC) transporter complex"/>
    <property type="evidence" value="ECO:0007669"/>
    <property type="project" value="InterPro"/>
</dbReference>
<dbReference type="Gene3D" id="3.90.76.10">
    <property type="entry name" value="Dipeptide-binding Protein, Domain 1"/>
    <property type="match status" value="1"/>
</dbReference>
<dbReference type="CDD" id="cd08504">
    <property type="entry name" value="PBP2_OppA"/>
    <property type="match status" value="1"/>
</dbReference>